<dbReference type="InterPro" id="IPR039586">
    <property type="entry name" value="CFAP46"/>
</dbReference>
<organism evidence="1">
    <name type="scientific">Magallana gigas</name>
    <name type="common">Pacific oyster</name>
    <name type="synonym">Crassostrea gigas</name>
    <dbReference type="NCBI Taxonomy" id="29159"/>
    <lineage>
        <taxon>Eukaryota</taxon>
        <taxon>Metazoa</taxon>
        <taxon>Spiralia</taxon>
        <taxon>Lophotrochozoa</taxon>
        <taxon>Mollusca</taxon>
        <taxon>Bivalvia</taxon>
        <taxon>Autobranchia</taxon>
        <taxon>Pteriomorphia</taxon>
        <taxon>Ostreida</taxon>
        <taxon>Ostreoidea</taxon>
        <taxon>Ostreidae</taxon>
        <taxon>Magallana</taxon>
    </lineage>
</organism>
<dbReference type="PANTHER" id="PTHR15977:SF15">
    <property type="entry name" value="CILIA- AND FLAGELLA-ASSOCIATED PROTEIN 46"/>
    <property type="match status" value="1"/>
</dbReference>
<dbReference type="HOGENOM" id="CLU_829635_0_0_1"/>
<protein>
    <submittedName>
        <fullName evidence="1">Uncharacterized protein C10orf92</fullName>
    </submittedName>
</protein>
<dbReference type="GO" id="GO:0060294">
    <property type="term" value="P:cilium movement involved in cell motility"/>
    <property type="evidence" value="ECO:0007669"/>
    <property type="project" value="InterPro"/>
</dbReference>
<dbReference type="InParanoid" id="K1PUM3"/>
<dbReference type="GO" id="GO:0035082">
    <property type="term" value="P:axoneme assembly"/>
    <property type="evidence" value="ECO:0007669"/>
    <property type="project" value="InterPro"/>
</dbReference>
<name>K1PUM3_MAGGI</name>
<dbReference type="EMBL" id="JH816643">
    <property type="protein sequence ID" value="EKC20000.1"/>
    <property type="molecule type" value="Genomic_DNA"/>
</dbReference>
<dbReference type="AlphaFoldDB" id="K1PUM3"/>
<evidence type="ECO:0000313" key="1">
    <source>
        <dbReference type="EMBL" id="EKC20000.1"/>
    </source>
</evidence>
<gene>
    <name evidence="1" type="ORF">CGI_10007091</name>
</gene>
<sequence>MELEQLLNKAQMDPYTSRLAALLHQRQAMLDREVSLNLSVSGMMNTVLQSLDQNWQAWKNLEIQTNHLDLLKDFPPHFNFILLQHSPDKTFLYGAILDRPKNTALGGGGGKNTKQQAPQTHNRAKVFGAETSPQLLEELLVKFKDHHQSVQTLLLKQEYQRSQAMMRQKMLENLDESLKKQTQHDHGAEDEEEEARLQEEFKKLLKDMEAYLKPLTSQLVGLLTPPAVTPTSTGKDNKGQIEVAPNEYVILLADSMLMHMPLEALEFLQVENVTAMCRDFSLSLFHHRFYKDEATELTKNIDFAGRHGATRSTNKMDLTQEKADTSCENAQWCKK</sequence>
<proteinExistence type="predicted"/>
<dbReference type="PANTHER" id="PTHR15977">
    <property type="entry name" value="CILIA- AND FLAGELLA-ASSOCIATED PROTEIN 46"/>
    <property type="match status" value="1"/>
</dbReference>
<accession>K1PUM3</accession>
<reference evidence="1" key="1">
    <citation type="journal article" date="2012" name="Nature">
        <title>The oyster genome reveals stress adaptation and complexity of shell formation.</title>
        <authorList>
            <person name="Zhang G."/>
            <person name="Fang X."/>
            <person name="Guo X."/>
            <person name="Li L."/>
            <person name="Luo R."/>
            <person name="Xu F."/>
            <person name="Yang P."/>
            <person name="Zhang L."/>
            <person name="Wang X."/>
            <person name="Qi H."/>
            <person name="Xiong Z."/>
            <person name="Que H."/>
            <person name="Xie Y."/>
            <person name="Holland P.W."/>
            <person name="Paps J."/>
            <person name="Zhu Y."/>
            <person name="Wu F."/>
            <person name="Chen Y."/>
            <person name="Wang J."/>
            <person name="Peng C."/>
            <person name="Meng J."/>
            <person name="Yang L."/>
            <person name="Liu J."/>
            <person name="Wen B."/>
            <person name="Zhang N."/>
            <person name="Huang Z."/>
            <person name="Zhu Q."/>
            <person name="Feng Y."/>
            <person name="Mount A."/>
            <person name="Hedgecock D."/>
            <person name="Xu Z."/>
            <person name="Liu Y."/>
            <person name="Domazet-Loso T."/>
            <person name="Du Y."/>
            <person name="Sun X."/>
            <person name="Zhang S."/>
            <person name="Liu B."/>
            <person name="Cheng P."/>
            <person name="Jiang X."/>
            <person name="Li J."/>
            <person name="Fan D."/>
            <person name="Wang W."/>
            <person name="Fu W."/>
            <person name="Wang T."/>
            <person name="Wang B."/>
            <person name="Zhang J."/>
            <person name="Peng Z."/>
            <person name="Li Y."/>
            <person name="Li N."/>
            <person name="Wang J."/>
            <person name="Chen M."/>
            <person name="He Y."/>
            <person name="Tan F."/>
            <person name="Song X."/>
            <person name="Zheng Q."/>
            <person name="Huang R."/>
            <person name="Yang H."/>
            <person name="Du X."/>
            <person name="Chen L."/>
            <person name="Yang M."/>
            <person name="Gaffney P.M."/>
            <person name="Wang S."/>
            <person name="Luo L."/>
            <person name="She Z."/>
            <person name="Ming Y."/>
            <person name="Huang W."/>
            <person name="Zhang S."/>
            <person name="Huang B."/>
            <person name="Zhang Y."/>
            <person name="Qu T."/>
            <person name="Ni P."/>
            <person name="Miao G."/>
            <person name="Wang J."/>
            <person name="Wang Q."/>
            <person name="Steinberg C.E."/>
            <person name="Wang H."/>
            <person name="Li N."/>
            <person name="Qian L."/>
            <person name="Zhang G."/>
            <person name="Li Y."/>
            <person name="Yang H."/>
            <person name="Liu X."/>
            <person name="Wang J."/>
            <person name="Yin Y."/>
            <person name="Wang J."/>
        </authorList>
    </citation>
    <scope>NUCLEOTIDE SEQUENCE [LARGE SCALE GENOMIC DNA]</scope>
    <source>
        <strain evidence="1">05x7-T-G4-1.051#20</strain>
    </source>
</reference>